<evidence type="ECO:0000313" key="5">
    <source>
        <dbReference type="EMBL" id="ORY21525.1"/>
    </source>
</evidence>
<dbReference type="PANTHER" id="PTHR43708:SF5">
    <property type="entry name" value="CONSERVED EXPRESSED OXIDOREDUCTASE (EUROFUNG)-RELATED"/>
    <property type="match status" value="1"/>
</dbReference>
<dbReference type="InterPro" id="IPR055170">
    <property type="entry name" value="GFO_IDH_MocA-like_dom"/>
</dbReference>
<evidence type="ECO:0000259" key="4">
    <source>
        <dbReference type="Pfam" id="PF22725"/>
    </source>
</evidence>
<dbReference type="EMBL" id="MCFC01000109">
    <property type="protein sequence ID" value="ORY21525.1"/>
    <property type="molecule type" value="Genomic_DNA"/>
</dbReference>
<dbReference type="InterPro" id="IPR000683">
    <property type="entry name" value="Gfo/Idh/MocA-like_OxRdtase_N"/>
</dbReference>
<dbReference type="Pfam" id="PF01408">
    <property type="entry name" value="GFO_IDH_MocA"/>
    <property type="match status" value="1"/>
</dbReference>
<dbReference type="GO" id="GO:0000166">
    <property type="term" value="F:nucleotide binding"/>
    <property type="evidence" value="ECO:0007669"/>
    <property type="project" value="InterPro"/>
</dbReference>
<dbReference type="InterPro" id="IPR051317">
    <property type="entry name" value="Gfo/Idh/MocA_oxidoreduct"/>
</dbReference>
<gene>
    <name evidence="5" type="ORF">BCR39DRAFT_562625</name>
</gene>
<comment type="similarity">
    <text evidence="1">Belongs to the Gfo/Idh/MocA family.</text>
</comment>
<keyword evidence="2" id="KW-0560">Oxidoreductase</keyword>
<dbReference type="OrthoDB" id="446809at2759"/>
<dbReference type="Gene3D" id="3.30.360.10">
    <property type="entry name" value="Dihydrodipicolinate Reductase, domain 2"/>
    <property type="match status" value="1"/>
</dbReference>
<protein>
    <submittedName>
        <fullName evidence="5">NAD binding Rossmann fold oxidoreductase</fullName>
    </submittedName>
</protein>
<evidence type="ECO:0000256" key="2">
    <source>
        <dbReference type="ARBA" id="ARBA00023002"/>
    </source>
</evidence>
<comment type="caution">
    <text evidence="5">The sequence shown here is derived from an EMBL/GenBank/DDBJ whole genome shotgun (WGS) entry which is preliminary data.</text>
</comment>
<dbReference type="InterPro" id="IPR036291">
    <property type="entry name" value="NAD(P)-bd_dom_sf"/>
</dbReference>
<dbReference type="STRING" id="71784.A0A1Y2AHT5"/>
<dbReference type="InParanoid" id="A0A1Y2AHT5"/>
<accession>A0A1Y2AHT5</accession>
<sequence>MPTHPIRVAVLGSGMSLTVFHRPSLLYHKDKYTLHSVLERSGQGEATRVCGEGVKVVKTLDGITNDPEVDLVVISTPNNTHYPFAKTAIEAGKHVLLEKPMCVTVAHAIELTELAEEKGVILSVYQNRRWDSDFLTVLEVLSSGRLGELVDFTSSYDKYLPLPPTHKLGWKESPGEYNDAIYGLGSHTIDQIYVLFVHDGTLLRTRGHSTTPFVVTVGSRILSSLPHQERFIIRGTLGSYVKYGIDPQEGRLKRIDSSTVLPEGCGTESESSWGHIYECRAPVEGEKSIEGSDGAQFVIHKYKSVPGNYNALYANLYEAISSGDKSKLAVKPEQAIDVLRIIEIGQKAAKEERILRVSET</sequence>
<organism evidence="5 6">
    <name type="scientific">Naematelia encephala</name>
    <dbReference type="NCBI Taxonomy" id="71784"/>
    <lineage>
        <taxon>Eukaryota</taxon>
        <taxon>Fungi</taxon>
        <taxon>Dikarya</taxon>
        <taxon>Basidiomycota</taxon>
        <taxon>Agaricomycotina</taxon>
        <taxon>Tremellomycetes</taxon>
        <taxon>Tremellales</taxon>
        <taxon>Naemateliaceae</taxon>
        <taxon>Naematelia</taxon>
    </lineage>
</organism>
<feature type="domain" description="GFO/IDH/MocA-like oxidoreductase" evidence="4">
    <location>
        <begin position="134"/>
        <end position="196"/>
    </location>
</feature>
<dbReference type="SUPFAM" id="SSF51735">
    <property type="entry name" value="NAD(P)-binding Rossmann-fold domains"/>
    <property type="match status" value="1"/>
</dbReference>
<dbReference type="AlphaFoldDB" id="A0A1Y2AHT5"/>
<proteinExistence type="inferred from homology"/>
<evidence type="ECO:0000313" key="6">
    <source>
        <dbReference type="Proteomes" id="UP000193986"/>
    </source>
</evidence>
<dbReference type="PANTHER" id="PTHR43708">
    <property type="entry name" value="CONSERVED EXPRESSED OXIDOREDUCTASE (EUROFUNG)"/>
    <property type="match status" value="1"/>
</dbReference>
<dbReference type="Pfam" id="PF22725">
    <property type="entry name" value="GFO_IDH_MocA_C3"/>
    <property type="match status" value="1"/>
</dbReference>
<evidence type="ECO:0000259" key="3">
    <source>
        <dbReference type="Pfam" id="PF01408"/>
    </source>
</evidence>
<dbReference type="GO" id="GO:0016491">
    <property type="term" value="F:oxidoreductase activity"/>
    <property type="evidence" value="ECO:0007669"/>
    <property type="project" value="UniProtKB-KW"/>
</dbReference>
<feature type="domain" description="Gfo/Idh/MocA-like oxidoreductase N-terminal" evidence="3">
    <location>
        <begin position="6"/>
        <end position="125"/>
    </location>
</feature>
<name>A0A1Y2AHT5_9TREE</name>
<dbReference type="Gene3D" id="3.40.50.720">
    <property type="entry name" value="NAD(P)-binding Rossmann-like Domain"/>
    <property type="match status" value="1"/>
</dbReference>
<reference evidence="5 6" key="1">
    <citation type="submission" date="2016-07" db="EMBL/GenBank/DDBJ databases">
        <title>Pervasive Adenine N6-methylation of Active Genes in Fungi.</title>
        <authorList>
            <consortium name="DOE Joint Genome Institute"/>
            <person name="Mondo S.J."/>
            <person name="Dannebaum R.O."/>
            <person name="Kuo R.C."/>
            <person name="Labutti K."/>
            <person name="Haridas S."/>
            <person name="Kuo A."/>
            <person name="Salamov A."/>
            <person name="Ahrendt S.R."/>
            <person name="Lipzen A."/>
            <person name="Sullivan W."/>
            <person name="Andreopoulos W.B."/>
            <person name="Clum A."/>
            <person name="Lindquist E."/>
            <person name="Daum C."/>
            <person name="Ramamoorthy G.K."/>
            <person name="Gryganskyi A."/>
            <person name="Culley D."/>
            <person name="Magnuson J.K."/>
            <person name="James T.Y."/>
            <person name="O'Malley M.A."/>
            <person name="Stajich J.E."/>
            <person name="Spatafora J.W."/>
            <person name="Visel A."/>
            <person name="Grigoriev I.V."/>
        </authorList>
    </citation>
    <scope>NUCLEOTIDE SEQUENCE [LARGE SCALE GENOMIC DNA]</scope>
    <source>
        <strain evidence="5 6">68-887.2</strain>
    </source>
</reference>
<dbReference type="Proteomes" id="UP000193986">
    <property type="component" value="Unassembled WGS sequence"/>
</dbReference>
<keyword evidence="6" id="KW-1185">Reference proteome</keyword>
<dbReference type="FunCoup" id="A0A1Y2AHT5">
    <property type="interactions" value="19"/>
</dbReference>
<evidence type="ECO:0000256" key="1">
    <source>
        <dbReference type="ARBA" id="ARBA00010928"/>
    </source>
</evidence>